<accession>A0A1F5ZQ36</accession>
<dbReference type="STRING" id="1798375.A2773_02320"/>
<dbReference type="Gene3D" id="3.40.50.850">
    <property type="entry name" value="Isochorismatase-like"/>
    <property type="match status" value="1"/>
</dbReference>
<feature type="domain" description="Isochorismatase-like" evidence="1">
    <location>
        <begin position="30"/>
        <end position="163"/>
    </location>
</feature>
<dbReference type="AlphaFoldDB" id="A0A1F5ZQ36"/>
<sequence length="226" mass="25798">MQFIDWLSNWYKNLAPLKLTKLSEDPGKLAIISVDLIVGFAHEGNLSSPRIKAIILNVVGLFKKSYDFGVRNFVLIQDTHHPEAREFSTYPKHAVSGSRESEMIPEFKKLPFSNIFKIIEKNSISPSYGTKFDDWLDENKEVDTFIVVGDCTDICVYLTALHLKVWADQFQLKRKVIVPENSVQTYDLPVDTAEKIGAVPHDGDFLHKTFLYHMKLNGINVVKEII</sequence>
<gene>
    <name evidence="2" type="ORF">A2773_02320</name>
</gene>
<dbReference type="SUPFAM" id="SSF52499">
    <property type="entry name" value="Isochorismatase-like hydrolases"/>
    <property type="match status" value="1"/>
</dbReference>
<dbReference type="EMBL" id="MFJE01000013">
    <property type="protein sequence ID" value="OGG14600.1"/>
    <property type="molecule type" value="Genomic_DNA"/>
</dbReference>
<protein>
    <recommendedName>
        <fullName evidence="1">Isochorismatase-like domain-containing protein</fullName>
    </recommendedName>
</protein>
<organism evidence="2 3">
    <name type="scientific">Candidatus Gottesmanbacteria bacterium RIFCSPHIGHO2_01_FULL_39_10</name>
    <dbReference type="NCBI Taxonomy" id="1798375"/>
    <lineage>
        <taxon>Bacteria</taxon>
        <taxon>Candidatus Gottesmaniibacteriota</taxon>
    </lineage>
</organism>
<evidence type="ECO:0000313" key="2">
    <source>
        <dbReference type="EMBL" id="OGG14600.1"/>
    </source>
</evidence>
<dbReference type="InterPro" id="IPR036380">
    <property type="entry name" value="Isochorismatase-like_sf"/>
</dbReference>
<proteinExistence type="predicted"/>
<dbReference type="PANTHER" id="PTHR47297">
    <property type="match status" value="1"/>
</dbReference>
<evidence type="ECO:0000313" key="3">
    <source>
        <dbReference type="Proteomes" id="UP000177383"/>
    </source>
</evidence>
<dbReference type="PANTHER" id="PTHR47297:SF2">
    <property type="entry name" value="OS02G0606800 PROTEIN"/>
    <property type="match status" value="1"/>
</dbReference>
<dbReference type="Proteomes" id="UP000177383">
    <property type="component" value="Unassembled WGS sequence"/>
</dbReference>
<comment type="caution">
    <text evidence="2">The sequence shown here is derived from an EMBL/GenBank/DDBJ whole genome shotgun (WGS) entry which is preliminary data.</text>
</comment>
<name>A0A1F5ZQ36_9BACT</name>
<dbReference type="Pfam" id="PF00857">
    <property type="entry name" value="Isochorismatase"/>
    <property type="match status" value="1"/>
</dbReference>
<reference evidence="2 3" key="1">
    <citation type="journal article" date="2016" name="Nat. Commun.">
        <title>Thousands of microbial genomes shed light on interconnected biogeochemical processes in an aquifer system.</title>
        <authorList>
            <person name="Anantharaman K."/>
            <person name="Brown C.T."/>
            <person name="Hug L.A."/>
            <person name="Sharon I."/>
            <person name="Castelle C.J."/>
            <person name="Probst A.J."/>
            <person name="Thomas B.C."/>
            <person name="Singh A."/>
            <person name="Wilkins M.J."/>
            <person name="Karaoz U."/>
            <person name="Brodie E.L."/>
            <person name="Williams K.H."/>
            <person name="Hubbard S.S."/>
            <person name="Banfield J.F."/>
        </authorList>
    </citation>
    <scope>NUCLEOTIDE SEQUENCE [LARGE SCALE GENOMIC DNA]</scope>
</reference>
<evidence type="ECO:0000259" key="1">
    <source>
        <dbReference type="Pfam" id="PF00857"/>
    </source>
</evidence>
<dbReference type="GO" id="GO:0008936">
    <property type="term" value="F:nicotinamidase activity"/>
    <property type="evidence" value="ECO:0007669"/>
    <property type="project" value="InterPro"/>
</dbReference>
<dbReference type="GO" id="GO:0019365">
    <property type="term" value="P:pyridine nucleotide salvage"/>
    <property type="evidence" value="ECO:0007669"/>
    <property type="project" value="InterPro"/>
</dbReference>
<dbReference type="InterPro" id="IPR000868">
    <property type="entry name" value="Isochorismatase-like_dom"/>
</dbReference>
<dbReference type="CDD" id="cd00431">
    <property type="entry name" value="cysteine_hydrolases"/>
    <property type="match status" value="1"/>
</dbReference>
<dbReference type="InterPro" id="IPR044717">
    <property type="entry name" value="NIC1"/>
</dbReference>